<dbReference type="InterPro" id="IPR025110">
    <property type="entry name" value="AMP-bd_C"/>
</dbReference>
<reference evidence="2 3" key="1">
    <citation type="submission" date="2016-11" db="EMBL/GenBank/DDBJ databases">
        <title>Mixed transmission modes and dynamic genome evolution in an obligate animal-bacterial symbiosis.</title>
        <authorList>
            <person name="Russell S.L."/>
            <person name="Corbett-Detig R.B."/>
            <person name="Cavanaugh C.M."/>
        </authorList>
    </citation>
    <scope>NUCLEOTIDE SEQUENCE [LARGE SCALE GENOMIC DNA]</scope>
    <source>
        <strain evidence="2">MA-KB16</strain>
    </source>
</reference>
<dbReference type="SUPFAM" id="SSF56801">
    <property type="entry name" value="Acetyl-CoA synthetase-like"/>
    <property type="match status" value="1"/>
</dbReference>
<gene>
    <name evidence="2" type="ORF">BOV88_13250</name>
</gene>
<sequence>MNSRLYIRGRKRNLIISSAGRNVAPEWVEATYRQNAGVHNIAVFGDSLEHLVAFIIPSADVVDDSQLISDLTELAEDQLPEYARVFEFHLLDAQQGSEYFTITGRPQRQQLWQSLGHVFTGN</sequence>
<feature type="domain" description="AMP-binding enzyme C-terminal" evidence="1">
    <location>
        <begin position="28"/>
        <end position="92"/>
    </location>
</feature>
<protein>
    <recommendedName>
        <fullName evidence="1">AMP-binding enzyme C-terminal domain-containing protein</fullName>
    </recommendedName>
</protein>
<organism evidence="2 3">
    <name type="scientific">Solemya velum gill symbiont</name>
    <dbReference type="NCBI Taxonomy" id="2340"/>
    <lineage>
        <taxon>Bacteria</taxon>
        <taxon>Pseudomonadati</taxon>
        <taxon>Pseudomonadota</taxon>
        <taxon>Gammaproteobacteria</taxon>
        <taxon>sulfur-oxidizing symbionts</taxon>
    </lineage>
</organism>
<evidence type="ECO:0000313" key="2">
    <source>
        <dbReference type="EMBL" id="OOY33814.1"/>
    </source>
</evidence>
<dbReference type="Pfam" id="PF13193">
    <property type="entry name" value="AMP-binding_C"/>
    <property type="match status" value="1"/>
</dbReference>
<proteinExistence type="predicted"/>
<accession>A0A1T2CGH4</accession>
<evidence type="ECO:0000313" key="3">
    <source>
        <dbReference type="Proteomes" id="UP000190962"/>
    </source>
</evidence>
<dbReference type="RefSeq" id="WP_195910729.1">
    <property type="nucleotide sequence ID" value="NZ_MPNX01000038.1"/>
</dbReference>
<dbReference type="InterPro" id="IPR045851">
    <property type="entry name" value="AMP-bd_C_sf"/>
</dbReference>
<dbReference type="Gene3D" id="3.30.300.30">
    <property type="match status" value="1"/>
</dbReference>
<comment type="caution">
    <text evidence="2">The sequence shown here is derived from an EMBL/GenBank/DDBJ whole genome shotgun (WGS) entry which is preliminary data.</text>
</comment>
<dbReference type="AlphaFoldDB" id="A0A1T2CGH4"/>
<dbReference type="EMBL" id="MPNX01000038">
    <property type="protein sequence ID" value="OOY33814.1"/>
    <property type="molecule type" value="Genomic_DNA"/>
</dbReference>
<dbReference type="Proteomes" id="UP000190962">
    <property type="component" value="Unassembled WGS sequence"/>
</dbReference>
<name>A0A1T2CGH4_SOVGS</name>
<evidence type="ECO:0000259" key="1">
    <source>
        <dbReference type="Pfam" id="PF13193"/>
    </source>
</evidence>